<dbReference type="InterPro" id="IPR000645">
    <property type="entry name" value="T2SS_GspN_CS"/>
</dbReference>
<organism evidence="11 12">
    <name type="scientific">Psychrosphaera ytuae</name>
    <dbReference type="NCBI Taxonomy" id="2820710"/>
    <lineage>
        <taxon>Bacteria</taxon>
        <taxon>Pseudomonadati</taxon>
        <taxon>Pseudomonadota</taxon>
        <taxon>Gammaproteobacteria</taxon>
        <taxon>Alteromonadales</taxon>
        <taxon>Pseudoalteromonadaceae</taxon>
        <taxon>Psychrosphaera</taxon>
    </lineage>
</organism>
<keyword evidence="7" id="KW-0812">Transmembrane</keyword>
<reference evidence="11" key="1">
    <citation type="submission" date="2021-03" db="EMBL/GenBank/DDBJ databases">
        <title>Description of Psychrosphaera ytuae sp. nov. isolated from deep sea sediment of South China Sea.</title>
        <authorList>
            <person name="Zhang J."/>
            <person name="Xu X.-D."/>
        </authorList>
    </citation>
    <scope>NUCLEOTIDE SEQUENCE</scope>
    <source>
        <strain evidence="11">MTZ26</strain>
    </source>
</reference>
<sequence>MSVARLSVLFVIALIIFAVFLTPVSIIASLLTPPKGVAYQQLQGTLWQGKASALQVNNIVLNNVTWTLSVPSLLVGNADLDVKFGNARNADEISGKGNIRLGMSSIQANDLIVRVPAETVKPMLPVPVGRVGGRVILEVDAYSSSTEFVQNPTTPVCSELTGTLVWTKSEVVFNNPIRMGAISADLSCSDNILVARFNGDNELGLEGDANIASANQFNFDGFVKPQPHLPAEVHQGIAMFAKLDPQGRYPIKL</sequence>
<proteinExistence type="inferred from homology"/>
<dbReference type="PROSITE" id="PS01142">
    <property type="entry name" value="T2SP_N"/>
    <property type="match status" value="1"/>
</dbReference>
<comment type="similarity">
    <text evidence="2">Belongs to the GSP N family.</text>
</comment>
<evidence type="ECO:0000256" key="4">
    <source>
        <dbReference type="ARBA" id="ARBA00022448"/>
    </source>
</evidence>
<dbReference type="RefSeq" id="WP_208830479.1">
    <property type="nucleotide sequence ID" value="NZ_CP072110.1"/>
</dbReference>
<dbReference type="Pfam" id="PF01203">
    <property type="entry name" value="T2SSN"/>
    <property type="match status" value="1"/>
</dbReference>
<keyword evidence="8" id="KW-0653">Protein transport</keyword>
<evidence type="ECO:0000256" key="8">
    <source>
        <dbReference type="ARBA" id="ARBA00022927"/>
    </source>
</evidence>
<evidence type="ECO:0000256" key="7">
    <source>
        <dbReference type="ARBA" id="ARBA00022692"/>
    </source>
</evidence>
<keyword evidence="4" id="KW-0813">Transport</keyword>
<evidence type="ECO:0000256" key="6">
    <source>
        <dbReference type="ARBA" id="ARBA00022519"/>
    </source>
</evidence>
<gene>
    <name evidence="11" type="ORF">J1N51_08820</name>
</gene>
<comment type="subcellular location">
    <subcellularLocation>
        <location evidence="1">Cell inner membrane</location>
    </subcellularLocation>
</comment>
<dbReference type="InterPro" id="IPR022792">
    <property type="entry name" value="T2SS_protein-GspN"/>
</dbReference>
<dbReference type="Proteomes" id="UP000682739">
    <property type="component" value="Chromosome"/>
</dbReference>
<dbReference type="GO" id="GO:0005886">
    <property type="term" value="C:plasma membrane"/>
    <property type="evidence" value="ECO:0007669"/>
    <property type="project" value="UniProtKB-SubCell"/>
</dbReference>
<name>A0A975D9K6_9GAMM</name>
<keyword evidence="5" id="KW-1003">Cell membrane</keyword>
<evidence type="ECO:0000313" key="11">
    <source>
        <dbReference type="EMBL" id="QTH62868.1"/>
    </source>
</evidence>
<evidence type="ECO:0000256" key="1">
    <source>
        <dbReference type="ARBA" id="ARBA00004533"/>
    </source>
</evidence>
<dbReference type="EMBL" id="CP072110">
    <property type="protein sequence ID" value="QTH62868.1"/>
    <property type="molecule type" value="Genomic_DNA"/>
</dbReference>
<accession>A0A975D9K6</accession>
<evidence type="ECO:0000256" key="5">
    <source>
        <dbReference type="ARBA" id="ARBA00022475"/>
    </source>
</evidence>
<evidence type="ECO:0000256" key="9">
    <source>
        <dbReference type="ARBA" id="ARBA00023136"/>
    </source>
</evidence>
<evidence type="ECO:0000256" key="2">
    <source>
        <dbReference type="ARBA" id="ARBA00007208"/>
    </source>
</evidence>
<keyword evidence="6" id="KW-0997">Cell inner membrane</keyword>
<dbReference type="GO" id="GO:0015627">
    <property type="term" value="C:type II protein secretion system complex"/>
    <property type="evidence" value="ECO:0007669"/>
    <property type="project" value="InterPro"/>
</dbReference>
<evidence type="ECO:0000256" key="10">
    <source>
        <dbReference type="ARBA" id="ARBA00030772"/>
    </source>
</evidence>
<dbReference type="KEGG" id="psym:J1N51_08820"/>
<evidence type="ECO:0000313" key="12">
    <source>
        <dbReference type="Proteomes" id="UP000682739"/>
    </source>
</evidence>
<keyword evidence="12" id="KW-1185">Reference proteome</keyword>
<protein>
    <recommendedName>
        <fullName evidence="3">Type II secretion system protein N</fullName>
    </recommendedName>
    <alternativeName>
        <fullName evidence="10">General secretion pathway protein N</fullName>
    </alternativeName>
</protein>
<keyword evidence="9" id="KW-0472">Membrane</keyword>
<dbReference type="GO" id="GO:0015628">
    <property type="term" value="P:protein secretion by the type II secretion system"/>
    <property type="evidence" value="ECO:0007669"/>
    <property type="project" value="InterPro"/>
</dbReference>
<dbReference type="AlphaFoldDB" id="A0A975D9K6"/>
<evidence type="ECO:0000256" key="3">
    <source>
        <dbReference type="ARBA" id="ARBA00021563"/>
    </source>
</evidence>